<dbReference type="EMBL" id="CP092625">
    <property type="protein sequence ID" value="UMM43216.1"/>
    <property type="molecule type" value="Genomic_DNA"/>
</dbReference>
<proteinExistence type="predicted"/>
<dbReference type="AlphaFoldDB" id="A0AAE9FHR9"/>
<name>A0AAE9FHR9_CAEBR</name>
<reference evidence="1 3" key="1">
    <citation type="submission" date="2022-04" db="EMBL/GenBank/DDBJ databases">
        <title>Chromosome-level reference genomes for two strains of Caenorhabditis briggsae: an improved platform for comparative genomics.</title>
        <authorList>
            <person name="Stevens L."/>
            <person name="Andersen E."/>
        </authorList>
    </citation>
    <scope>NUCLEOTIDE SEQUENCE [LARGE SCALE GENOMIC DNA]</scope>
    <source>
        <strain evidence="1">VX34</strain>
        <tissue evidence="1">Whole-organism</tissue>
    </source>
</reference>
<protein>
    <submittedName>
        <fullName evidence="1">Uncharacterized protein</fullName>
    </submittedName>
</protein>
<evidence type="ECO:0000313" key="2">
    <source>
        <dbReference type="EMBL" id="UMM43216.1"/>
    </source>
</evidence>
<keyword evidence="3" id="KW-1185">Reference proteome</keyword>
<evidence type="ECO:0000313" key="1">
    <source>
        <dbReference type="EMBL" id="UMM43215.1"/>
    </source>
</evidence>
<sequence>MIRFTSTNASSHCKNIEFCKFMGDMEDIFEHAGEHSQCFHFYCNLCRLFNLSHGKRQKLIGTSVVAGCQKRESFEGS</sequence>
<organism evidence="1 3">
    <name type="scientific">Caenorhabditis briggsae</name>
    <dbReference type="NCBI Taxonomy" id="6238"/>
    <lineage>
        <taxon>Eukaryota</taxon>
        <taxon>Metazoa</taxon>
        <taxon>Ecdysozoa</taxon>
        <taxon>Nematoda</taxon>
        <taxon>Chromadorea</taxon>
        <taxon>Rhabditida</taxon>
        <taxon>Rhabditina</taxon>
        <taxon>Rhabditomorpha</taxon>
        <taxon>Rhabditoidea</taxon>
        <taxon>Rhabditidae</taxon>
        <taxon>Peloderinae</taxon>
        <taxon>Caenorhabditis</taxon>
    </lineage>
</organism>
<dbReference type="EMBL" id="CP092625">
    <property type="protein sequence ID" value="UMM43215.1"/>
    <property type="molecule type" value="Genomic_DNA"/>
</dbReference>
<evidence type="ECO:0000313" key="3">
    <source>
        <dbReference type="Proteomes" id="UP000829354"/>
    </source>
</evidence>
<accession>A0AAE9FHR9</accession>
<gene>
    <name evidence="1" type="ORF">L5515_018790</name>
    <name evidence="2" type="ORF">L5515_018791</name>
</gene>
<dbReference type="Proteomes" id="UP000829354">
    <property type="component" value="Chromosome X"/>
</dbReference>